<accession>A0ABS0KYZ5</accession>
<reference evidence="1 2" key="1">
    <citation type="submission" date="2020-11" db="EMBL/GenBank/DDBJ databases">
        <title>Hymenobacter sp.</title>
        <authorList>
            <person name="Kim M.K."/>
        </authorList>
    </citation>
    <scope>NUCLEOTIDE SEQUENCE [LARGE SCALE GENOMIC DNA]</scope>
    <source>
        <strain evidence="1 2">BT594</strain>
    </source>
</reference>
<gene>
    <name evidence="1" type="ORF">I5L79_02330</name>
</gene>
<sequence length="385" mass="40284">MDRKPTDLTLSLALQLNDLLVVHRPGALAPEDRDVVTSLQALRSFVGVTDTYLVRTWSQLDNTRQDAALKPGTLYRVSNRPGGPDVLAFGGSTISLLPDAYTVSGDEEEGETLTPVSYDLATDSVAARGGAVEVGTRTITATKTGLGITAGQELTINNDANGAAIEAIVAPELPPLPALSTPDALKREPGADLATELNWTVTKKDNLIATVTVAGESQDVGDGTTNLSGTVHVFANPISESNPTGVTTFKNVATDAEGLVKEAEVKVLIQSKRFWGALSSDPATISAGALSTALKAMTGTEATAKGWGQEFGETRQQARTITLASQYPVFAYKATAGTPTVKVGGLLNSAFQTRAFTFINSEGEPEGFLLVYGTLNSGTVSIELL</sequence>
<dbReference type="Proteomes" id="UP000601099">
    <property type="component" value="Unassembled WGS sequence"/>
</dbReference>
<evidence type="ECO:0000313" key="2">
    <source>
        <dbReference type="Proteomes" id="UP000601099"/>
    </source>
</evidence>
<proteinExistence type="predicted"/>
<keyword evidence="2" id="KW-1185">Reference proteome</keyword>
<comment type="caution">
    <text evidence="1">The sequence shown here is derived from an EMBL/GenBank/DDBJ whole genome shotgun (WGS) entry which is preliminary data.</text>
</comment>
<evidence type="ECO:0000313" key="1">
    <source>
        <dbReference type="EMBL" id="MBG8552362.1"/>
    </source>
</evidence>
<name>A0ABS0KYZ5_9BACT</name>
<evidence type="ECO:0008006" key="3">
    <source>
        <dbReference type="Google" id="ProtNLM"/>
    </source>
</evidence>
<protein>
    <recommendedName>
        <fullName evidence="3">DUF4815 domain-containing protein</fullName>
    </recommendedName>
</protein>
<organism evidence="1 2">
    <name type="scientific">Hymenobacter guriensis</name>
    <dbReference type="NCBI Taxonomy" id="2793065"/>
    <lineage>
        <taxon>Bacteria</taxon>
        <taxon>Pseudomonadati</taxon>
        <taxon>Bacteroidota</taxon>
        <taxon>Cytophagia</taxon>
        <taxon>Cytophagales</taxon>
        <taxon>Hymenobacteraceae</taxon>
        <taxon>Hymenobacter</taxon>
    </lineage>
</organism>
<dbReference type="EMBL" id="JADWYK010000001">
    <property type="protein sequence ID" value="MBG8552362.1"/>
    <property type="molecule type" value="Genomic_DNA"/>
</dbReference>
<dbReference type="RefSeq" id="WP_196953401.1">
    <property type="nucleotide sequence ID" value="NZ_JADWYK010000001.1"/>
</dbReference>